<dbReference type="InterPro" id="IPR017871">
    <property type="entry name" value="ABC_transporter-like_CS"/>
</dbReference>
<evidence type="ECO:0000259" key="13">
    <source>
        <dbReference type="PROSITE" id="PS50893"/>
    </source>
</evidence>
<keyword evidence="9" id="KW-0445">Lipid transport</keyword>
<evidence type="ECO:0000313" key="15">
    <source>
        <dbReference type="EMBL" id="KKW68009.1"/>
    </source>
</evidence>
<evidence type="ECO:0000256" key="6">
    <source>
        <dbReference type="ARBA" id="ARBA00022840"/>
    </source>
</evidence>
<keyword evidence="2" id="KW-0813">Transport</keyword>
<evidence type="ECO:0000256" key="5">
    <source>
        <dbReference type="ARBA" id="ARBA00022741"/>
    </source>
</evidence>
<dbReference type="Gene3D" id="1.20.1560.10">
    <property type="entry name" value="ABC transporter type 1, transmembrane domain"/>
    <property type="match status" value="1"/>
</dbReference>
<dbReference type="RefSeq" id="WP_046741711.1">
    <property type="nucleotide sequence ID" value="NZ_LBNQ01000023.1"/>
</dbReference>
<comment type="caution">
    <text evidence="15">The sequence shown here is derived from an EMBL/GenBank/DDBJ whole genome shotgun (WGS) entry which is preliminary data.</text>
</comment>
<dbReference type="InterPro" id="IPR027417">
    <property type="entry name" value="P-loop_NTPase"/>
</dbReference>
<evidence type="ECO:0000313" key="16">
    <source>
        <dbReference type="Proteomes" id="UP000050580"/>
    </source>
</evidence>
<dbReference type="PROSITE" id="PS00211">
    <property type="entry name" value="ABC_TRANSPORTER_1"/>
    <property type="match status" value="1"/>
</dbReference>
<dbReference type="PATRIC" id="fig|1610491.3.peg.1599"/>
<dbReference type="InterPro" id="IPR003439">
    <property type="entry name" value="ABC_transporter-like_ATP-bd"/>
</dbReference>
<evidence type="ECO:0000256" key="2">
    <source>
        <dbReference type="ARBA" id="ARBA00022448"/>
    </source>
</evidence>
<name>A0A0U1PZS4_9BURK</name>
<feature type="domain" description="ABC transmembrane type-1" evidence="14">
    <location>
        <begin position="52"/>
        <end position="335"/>
    </location>
</feature>
<dbReference type="STRING" id="1610491.AAV94_07535"/>
<dbReference type="NCBIfam" id="TIGR02203">
    <property type="entry name" value="MsbA_lipidA"/>
    <property type="match status" value="1"/>
</dbReference>
<protein>
    <submittedName>
        <fullName evidence="15">Lipid transporter ATP-binding/permease</fullName>
    </submittedName>
</protein>
<dbReference type="AlphaFoldDB" id="A0A0U1PZS4"/>
<keyword evidence="7" id="KW-1278">Translocase</keyword>
<evidence type="ECO:0000256" key="7">
    <source>
        <dbReference type="ARBA" id="ARBA00022967"/>
    </source>
</evidence>
<dbReference type="PROSITE" id="PS50893">
    <property type="entry name" value="ABC_TRANSPORTER_2"/>
    <property type="match status" value="1"/>
</dbReference>
<keyword evidence="10 12" id="KW-0472">Membrane</keyword>
<evidence type="ECO:0000256" key="11">
    <source>
        <dbReference type="SAM" id="MobiDB-lite"/>
    </source>
</evidence>
<accession>A0A0U1PZS4</accession>
<feature type="region of interest" description="Disordered" evidence="11">
    <location>
        <begin position="1"/>
        <end position="29"/>
    </location>
</feature>
<dbReference type="InterPro" id="IPR039421">
    <property type="entry name" value="Type_1_exporter"/>
</dbReference>
<feature type="transmembrane region" description="Helical" evidence="12">
    <location>
        <begin position="88"/>
        <end position="112"/>
    </location>
</feature>
<proteinExistence type="predicted"/>
<dbReference type="InterPro" id="IPR003593">
    <property type="entry name" value="AAA+_ATPase"/>
</dbReference>
<dbReference type="SMART" id="SM00382">
    <property type="entry name" value="AAA"/>
    <property type="match status" value="1"/>
</dbReference>
<keyword evidence="3" id="KW-1003">Cell membrane</keyword>
<dbReference type="SUPFAM" id="SSF52540">
    <property type="entry name" value="P-loop containing nucleoside triphosphate hydrolases"/>
    <property type="match status" value="1"/>
</dbReference>
<feature type="compositionally biased region" description="Low complexity" evidence="11">
    <location>
        <begin position="7"/>
        <end position="22"/>
    </location>
</feature>
<dbReference type="InterPro" id="IPR011917">
    <property type="entry name" value="ABC_transpr_lipidA"/>
</dbReference>
<dbReference type="PANTHER" id="PTHR43394:SF1">
    <property type="entry name" value="ATP-BINDING CASSETTE SUB-FAMILY B MEMBER 10, MITOCHONDRIAL"/>
    <property type="match status" value="1"/>
</dbReference>
<dbReference type="InterPro" id="IPR036640">
    <property type="entry name" value="ABC1_TM_sf"/>
</dbReference>
<dbReference type="Proteomes" id="UP000050580">
    <property type="component" value="Unassembled WGS sequence"/>
</dbReference>
<evidence type="ECO:0000256" key="4">
    <source>
        <dbReference type="ARBA" id="ARBA00022692"/>
    </source>
</evidence>
<reference evidence="15 16" key="1">
    <citation type="submission" date="2015-05" db="EMBL/GenBank/DDBJ databases">
        <title>Draft genome sequence of Lampropedia sp. CT6, isolated from the microbial mat of a hot water spring, located at Manikaran, India.</title>
        <authorList>
            <person name="Tripathi C."/>
            <person name="Rani P."/>
            <person name="Mahato N.K."/>
            <person name="Lal R."/>
        </authorList>
    </citation>
    <scope>NUCLEOTIDE SEQUENCE [LARGE SCALE GENOMIC DNA]</scope>
    <source>
        <strain evidence="15 16">CT6</strain>
    </source>
</reference>
<keyword evidence="16" id="KW-1185">Reference proteome</keyword>
<keyword evidence="5" id="KW-0547">Nucleotide-binding</keyword>
<dbReference type="EMBL" id="LBNQ01000023">
    <property type="protein sequence ID" value="KKW68009.1"/>
    <property type="molecule type" value="Genomic_DNA"/>
</dbReference>
<evidence type="ECO:0000259" key="14">
    <source>
        <dbReference type="PROSITE" id="PS50929"/>
    </source>
</evidence>
<dbReference type="CDD" id="cd18552">
    <property type="entry name" value="ABC_6TM_MsbA_like"/>
    <property type="match status" value="1"/>
</dbReference>
<gene>
    <name evidence="15" type="ORF">AAV94_07535</name>
</gene>
<dbReference type="GO" id="GO:0015421">
    <property type="term" value="F:ABC-type oligopeptide transporter activity"/>
    <property type="evidence" value="ECO:0007669"/>
    <property type="project" value="TreeGrafter"/>
</dbReference>
<feature type="domain" description="ABC transporter" evidence="13">
    <location>
        <begin position="367"/>
        <end position="601"/>
    </location>
</feature>
<keyword evidence="4 12" id="KW-0812">Transmembrane</keyword>
<dbReference type="GO" id="GO:0005886">
    <property type="term" value="C:plasma membrane"/>
    <property type="evidence" value="ECO:0007669"/>
    <property type="project" value="UniProtKB-SubCell"/>
</dbReference>
<evidence type="ECO:0000256" key="3">
    <source>
        <dbReference type="ARBA" id="ARBA00022475"/>
    </source>
</evidence>
<evidence type="ECO:0000256" key="8">
    <source>
        <dbReference type="ARBA" id="ARBA00022989"/>
    </source>
</evidence>
<dbReference type="InterPro" id="IPR011527">
    <property type="entry name" value="ABC1_TM_dom"/>
</dbReference>
<dbReference type="PANTHER" id="PTHR43394">
    <property type="entry name" value="ATP-DEPENDENT PERMEASE MDL1, MITOCHONDRIAL"/>
    <property type="match status" value="1"/>
</dbReference>
<dbReference type="FunFam" id="3.40.50.300:FF:000221">
    <property type="entry name" value="Multidrug ABC transporter ATP-binding protein"/>
    <property type="match status" value="1"/>
</dbReference>
<dbReference type="GO" id="GO:0034040">
    <property type="term" value="F:ATPase-coupled lipid transmembrane transporter activity"/>
    <property type="evidence" value="ECO:0007669"/>
    <property type="project" value="InterPro"/>
</dbReference>
<keyword evidence="6 15" id="KW-0067">ATP-binding</keyword>
<dbReference type="PROSITE" id="PS50929">
    <property type="entry name" value="ABC_TM1F"/>
    <property type="match status" value="1"/>
</dbReference>
<dbReference type="GO" id="GO:0005524">
    <property type="term" value="F:ATP binding"/>
    <property type="evidence" value="ECO:0007669"/>
    <property type="project" value="UniProtKB-KW"/>
</dbReference>
<evidence type="ECO:0000256" key="10">
    <source>
        <dbReference type="ARBA" id="ARBA00023136"/>
    </source>
</evidence>
<dbReference type="GO" id="GO:0016887">
    <property type="term" value="F:ATP hydrolysis activity"/>
    <property type="evidence" value="ECO:0007669"/>
    <property type="project" value="InterPro"/>
</dbReference>
<evidence type="ECO:0000256" key="9">
    <source>
        <dbReference type="ARBA" id="ARBA00023055"/>
    </source>
</evidence>
<evidence type="ECO:0000256" key="12">
    <source>
        <dbReference type="SAM" id="Phobius"/>
    </source>
</evidence>
<feature type="transmembrane region" description="Helical" evidence="12">
    <location>
        <begin position="280"/>
        <end position="297"/>
    </location>
</feature>
<dbReference type="Gene3D" id="3.40.50.300">
    <property type="entry name" value="P-loop containing nucleotide triphosphate hydrolases"/>
    <property type="match status" value="1"/>
</dbReference>
<keyword evidence="8 12" id="KW-1133">Transmembrane helix</keyword>
<feature type="transmembrane region" description="Helical" evidence="12">
    <location>
        <begin position="303"/>
        <end position="321"/>
    </location>
</feature>
<feature type="transmembrane region" description="Helical" evidence="12">
    <location>
        <begin position="191"/>
        <end position="208"/>
    </location>
</feature>
<evidence type="ECO:0000256" key="1">
    <source>
        <dbReference type="ARBA" id="ARBA00004651"/>
    </source>
</evidence>
<comment type="subcellular location">
    <subcellularLocation>
        <location evidence="1">Cell membrane</location>
        <topology evidence="1">Multi-pass membrane protein</topology>
    </subcellularLocation>
</comment>
<dbReference type="Pfam" id="PF00005">
    <property type="entry name" value="ABC_tran"/>
    <property type="match status" value="1"/>
</dbReference>
<dbReference type="Pfam" id="PF00664">
    <property type="entry name" value="ABC_membrane"/>
    <property type="match status" value="1"/>
</dbReference>
<dbReference type="SUPFAM" id="SSF90123">
    <property type="entry name" value="ABC transporter transmembrane region"/>
    <property type="match status" value="1"/>
</dbReference>
<feature type="transmembrane region" description="Helical" evidence="12">
    <location>
        <begin position="49"/>
        <end position="76"/>
    </location>
</feature>
<organism evidence="15 16">
    <name type="scientific">Lampropedia cohaerens</name>
    <dbReference type="NCBI Taxonomy" id="1610491"/>
    <lineage>
        <taxon>Bacteria</taxon>
        <taxon>Pseudomonadati</taxon>
        <taxon>Pseudomonadota</taxon>
        <taxon>Betaproteobacteria</taxon>
        <taxon>Burkholderiales</taxon>
        <taxon>Comamonadaceae</taxon>
        <taxon>Lampropedia</taxon>
    </lineage>
</organism>
<dbReference type="OrthoDB" id="8554730at2"/>
<sequence>MNSFSEDPSQSPASARADAAPSRQDEEPAPAPLRARIRRLVPYFGSHRWAWLLAVLASVLAAASEPLMAHALGLILDEGFIESTLPLWWIPAVMVGIFIMRGMAQFAGQYALARITNNGMFRIRTLLFERIQRADMGLYRRQSASKLANTIVYETQNGAQQLVQALLGISRDGFTLVALVCYLLYLNWQLTLIVFLMVPVIALVMKTLSRRLYRITKLSQQATDELAYVVEENALAHRMIRLHAAQTQQSQRFAGLSRRLEGLAVRSTIASAAMTPTTQVLAAISLSIIICIALWQSRTGSTVITVGDFTAFATAMLLLVAPMRRLTDVANPLTRGVAALERGLNLLDSMQQERGGNHCVERARGDLRLEAVSVQFEGQAVPALRAIHLEVPAGQTVALVGPSGAGKTTLVNLLPRFIEPTAGRVLIDGTPLPQWDIACLRRQIAMVSQDVVMLHVSVAENVALGAQPDEQRVLQCLEAANLGELVERLPQGIHTVVGHNASQLSGGQRQRLAIARALYKDAPILILDEATSALDTQSERLVQEALQRLMRGRTTLVIAHRLSTIEHADRVVVMEQGRIVEQGTHAQLLQRDGLYARLHAAPAQAQTENGIGAEAGSPVAPA</sequence>